<keyword evidence="2" id="KW-1185">Reference proteome</keyword>
<dbReference type="Proteomes" id="UP000784294">
    <property type="component" value="Unassembled WGS sequence"/>
</dbReference>
<reference evidence="1" key="1">
    <citation type="submission" date="2018-11" db="EMBL/GenBank/DDBJ databases">
        <authorList>
            <consortium name="Pathogen Informatics"/>
        </authorList>
    </citation>
    <scope>NUCLEOTIDE SEQUENCE</scope>
</reference>
<proteinExistence type="predicted"/>
<sequence length="142" mass="15709">MRSDFLDQSGGSPDYRVSNLLWICAMQPHSVSRFYSTENLNHMDPVRLLPVSSATSTNTTCYMSSRSTGQDRDYATTPTTAGSYVLVLDVDRPQEAINIFTVGPSPVLCSTPVPGEYFLPTKLYCMCAMITPVLIDCYICDN</sequence>
<dbReference type="EMBL" id="CAAALY010041853">
    <property type="protein sequence ID" value="VEL19504.1"/>
    <property type="molecule type" value="Genomic_DNA"/>
</dbReference>
<gene>
    <name evidence="1" type="ORF">PXEA_LOCUS12944</name>
</gene>
<organism evidence="1 2">
    <name type="scientific">Protopolystoma xenopodis</name>
    <dbReference type="NCBI Taxonomy" id="117903"/>
    <lineage>
        <taxon>Eukaryota</taxon>
        <taxon>Metazoa</taxon>
        <taxon>Spiralia</taxon>
        <taxon>Lophotrochozoa</taxon>
        <taxon>Platyhelminthes</taxon>
        <taxon>Monogenea</taxon>
        <taxon>Polyopisthocotylea</taxon>
        <taxon>Polystomatidea</taxon>
        <taxon>Polystomatidae</taxon>
        <taxon>Protopolystoma</taxon>
    </lineage>
</organism>
<evidence type="ECO:0000313" key="2">
    <source>
        <dbReference type="Proteomes" id="UP000784294"/>
    </source>
</evidence>
<dbReference type="AlphaFoldDB" id="A0A448WT21"/>
<comment type="caution">
    <text evidence="1">The sequence shown here is derived from an EMBL/GenBank/DDBJ whole genome shotgun (WGS) entry which is preliminary data.</text>
</comment>
<name>A0A448WT21_9PLAT</name>
<accession>A0A448WT21</accession>
<evidence type="ECO:0000313" key="1">
    <source>
        <dbReference type="EMBL" id="VEL19504.1"/>
    </source>
</evidence>
<protein>
    <submittedName>
        <fullName evidence="1">Uncharacterized protein</fullName>
    </submittedName>
</protein>